<dbReference type="Proteomes" id="UP001154282">
    <property type="component" value="Unassembled WGS sequence"/>
</dbReference>
<gene>
    <name evidence="4" type="ORF">LITE_LOCUS21808</name>
</gene>
<dbReference type="AlphaFoldDB" id="A0AAV0L269"/>
<accession>A0AAV0L269</accession>
<dbReference type="NCBIfam" id="TIGR00756">
    <property type="entry name" value="PPR"/>
    <property type="match status" value="6"/>
</dbReference>
<evidence type="ECO:0000313" key="5">
    <source>
        <dbReference type="Proteomes" id="UP001154282"/>
    </source>
</evidence>
<feature type="repeat" description="PPR" evidence="3">
    <location>
        <begin position="198"/>
        <end position="232"/>
    </location>
</feature>
<keyword evidence="2" id="KW-0677">Repeat</keyword>
<evidence type="ECO:0008006" key="6">
    <source>
        <dbReference type="Google" id="ProtNLM"/>
    </source>
</evidence>
<protein>
    <recommendedName>
        <fullName evidence="6">Pentatricopeptide repeat-containing protein</fullName>
    </recommendedName>
</protein>
<feature type="repeat" description="PPR" evidence="3">
    <location>
        <begin position="9"/>
        <end position="43"/>
    </location>
</feature>
<dbReference type="Pfam" id="PF13041">
    <property type="entry name" value="PPR_2"/>
    <property type="match status" value="2"/>
</dbReference>
<evidence type="ECO:0000256" key="3">
    <source>
        <dbReference type="PROSITE-ProRule" id="PRU00708"/>
    </source>
</evidence>
<keyword evidence="5" id="KW-1185">Reference proteome</keyword>
<reference evidence="4" key="1">
    <citation type="submission" date="2022-08" db="EMBL/GenBank/DDBJ databases">
        <authorList>
            <person name="Gutierrez-Valencia J."/>
        </authorList>
    </citation>
    <scope>NUCLEOTIDE SEQUENCE</scope>
</reference>
<dbReference type="PANTHER" id="PTHR46128:SF358">
    <property type="entry name" value="TETRATRICOPEPTIDE REPEAT (TPR)-LIKE SUPERFAMILY PROTEIN"/>
    <property type="match status" value="1"/>
</dbReference>
<feature type="repeat" description="PPR" evidence="3">
    <location>
        <begin position="127"/>
        <end position="161"/>
    </location>
</feature>
<evidence type="ECO:0000256" key="1">
    <source>
        <dbReference type="ARBA" id="ARBA00007626"/>
    </source>
</evidence>
<comment type="similarity">
    <text evidence="1">Belongs to the PPR family. P subfamily.</text>
</comment>
<dbReference type="InterPro" id="IPR002885">
    <property type="entry name" value="PPR_rpt"/>
</dbReference>
<feature type="repeat" description="PPR" evidence="3">
    <location>
        <begin position="79"/>
        <end position="113"/>
    </location>
</feature>
<dbReference type="Pfam" id="PF12854">
    <property type="entry name" value="PPR_1"/>
    <property type="match status" value="1"/>
</dbReference>
<feature type="repeat" description="PPR" evidence="3">
    <location>
        <begin position="163"/>
        <end position="197"/>
    </location>
</feature>
<dbReference type="Gene3D" id="1.25.40.10">
    <property type="entry name" value="Tetratricopeptide repeat domain"/>
    <property type="match status" value="2"/>
</dbReference>
<dbReference type="InterPro" id="IPR011990">
    <property type="entry name" value="TPR-like_helical_dom_sf"/>
</dbReference>
<dbReference type="PROSITE" id="PS51375">
    <property type="entry name" value="PPR"/>
    <property type="match status" value="6"/>
</dbReference>
<comment type="caution">
    <text evidence="4">The sequence shown here is derived from an EMBL/GenBank/DDBJ whole genome shotgun (WGS) entry which is preliminary data.</text>
</comment>
<sequence length="282" mass="31429">MKDEKIQPDVVAYNSLIAGLCISSTINEAMKLLNEMVERKIMPDTVSYSTLVDAFCKEGNVLGAKVILKVMIHRGFLPDVITYTSLMNGYCLRNELDKARKLFDFIGKLDGALALFQVIDNSSLKSNVAGYNILMDGLWKAGREKEAREMFSRLSRDKFLQPDTRAYTITVDGLCRQGFVDEAYDLFRKMEGDSCLPDSCSYNVIIHGFLRHKDPLEAIGLIHEMVSKGFSADATTMSLLIELLPKNQLDHPIFQKLLNGPDMKTHKIGSTDLSAAATQGTC</sequence>
<proteinExistence type="inferred from homology"/>
<dbReference type="EMBL" id="CAMGYJ010000006">
    <property type="protein sequence ID" value="CAI0428769.1"/>
    <property type="molecule type" value="Genomic_DNA"/>
</dbReference>
<evidence type="ECO:0000313" key="4">
    <source>
        <dbReference type="EMBL" id="CAI0428769.1"/>
    </source>
</evidence>
<evidence type="ECO:0000256" key="2">
    <source>
        <dbReference type="ARBA" id="ARBA00022737"/>
    </source>
</evidence>
<feature type="repeat" description="PPR" evidence="3">
    <location>
        <begin position="44"/>
        <end position="78"/>
    </location>
</feature>
<name>A0AAV0L269_9ROSI</name>
<dbReference type="InterPro" id="IPR050872">
    <property type="entry name" value="PPR_P_subfamily"/>
</dbReference>
<organism evidence="4 5">
    <name type="scientific">Linum tenue</name>
    <dbReference type="NCBI Taxonomy" id="586396"/>
    <lineage>
        <taxon>Eukaryota</taxon>
        <taxon>Viridiplantae</taxon>
        <taxon>Streptophyta</taxon>
        <taxon>Embryophyta</taxon>
        <taxon>Tracheophyta</taxon>
        <taxon>Spermatophyta</taxon>
        <taxon>Magnoliopsida</taxon>
        <taxon>eudicotyledons</taxon>
        <taxon>Gunneridae</taxon>
        <taxon>Pentapetalae</taxon>
        <taxon>rosids</taxon>
        <taxon>fabids</taxon>
        <taxon>Malpighiales</taxon>
        <taxon>Linaceae</taxon>
        <taxon>Linum</taxon>
    </lineage>
</organism>
<dbReference type="Pfam" id="PF01535">
    <property type="entry name" value="PPR"/>
    <property type="match status" value="1"/>
</dbReference>
<dbReference type="PANTHER" id="PTHR46128">
    <property type="entry name" value="MITOCHONDRIAL GROUP I INTRON SPLICING FACTOR CCM1"/>
    <property type="match status" value="1"/>
</dbReference>